<sequence length="148" mass="17116">TSQKIELLFASPLLRTKQTARIIGRQLDLLVSFSPSLKDYRRSKSHEGLNSSQYTNLPDYLLWKERAVIDESFSLSDGESNSGFNERVTEFASFLDKSFDHKKIAIITHEGVVLQLIRYWIDKPIDREKVNNANIYKVIPETKKLELL</sequence>
<dbReference type="PANTHER" id="PTHR48100">
    <property type="entry name" value="BROAD-SPECIFICITY PHOSPHATASE YOR283W-RELATED"/>
    <property type="match status" value="1"/>
</dbReference>
<protein>
    <recommendedName>
        <fullName evidence="3">Histidine phosphatase family protein</fullName>
    </recommendedName>
</protein>
<evidence type="ECO:0008006" key="3">
    <source>
        <dbReference type="Google" id="ProtNLM"/>
    </source>
</evidence>
<dbReference type="InterPro" id="IPR029033">
    <property type="entry name" value="His_PPase_superfam"/>
</dbReference>
<dbReference type="EMBL" id="PFWP01000047">
    <property type="protein sequence ID" value="PJA49569.1"/>
    <property type="molecule type" value="Genomic_DNA"/>
</dbReference>
<reference evidence="2" key="1">
    <citation type="submission" date="2017-09" db="EMBL/GenBank/DDBJ databases">
        <title>Depth-based differentiation of microbial function through sediment-hosted aquifers and enrichment of novel symbionts in the deep terrestrial subsurface.</title>
        <authorList>
            <person name="Probst A.J."/>
            <person name="Ladd B."/>
            <person name="Jarett J.K."/>
            <person name="Geller-Mcgrath D.E."/>
            <person name="Sieber C.M.K."/>
            <person name="Emerson J.B."/>
            <person name="Anantharaman K."/>
            <person name="Thomas B.C."/>
            <person name="Malmstrom R."/>
            <person name="Stieglmeier M."/>
            <person name="Klingl A."/>
            <person name="Woyke T."/>
            <person name="Ryan C.M."/>
            <person name="Banfield J.F."/>
        </authorList>
    </citation>
    <scope>NUCLEOTIDE SEQUENCE [LARGE SCALE GENOMIC DNA]</scope>
</reference>
<feature type="non-terminal residue" evidence="1">
    <location>
        <position position="1"/>
    </location>
</feature>
<accession>A0A2M7XLJ1</accession>
<gene>
    <name evidence="1" type="ORF">CO169_01660</name>
</gene>
<dbReference type="PANTHER" id="PTHR48100:SF1">
    <property type="entry name" value="HISTIDINE PHOSPHATASE FAMILY PROTEIN-RELATED"/>
    <property type="match status" value="1"/>
</dbReference>
<name>A0A2M7XLJ1_9BACT</name>
<evidence type="ECO:0000313" key="2">
    <source>
        <dbReference type="Proteomes" id="UP000230062"/>
    </source>
</evidence>
<dbReference type="GO" id="GO:0016791">
    <property type="term" value="F:phosphatase activity"/>
    <property type="evidence" value="ECO:0007669"/>
    <property type="project" value="TreeGrafter"/>
</dbReference>
<dbReference type="GO" id="GO:0005737">
    <property type="term" value="C:cytoplasm"/>
    <property type="evidence" value="ECO:0007669"/>
    <property type="project" value="TreeGrafter"/>
</dbReference>
<dbReference type="CDD" id="cd07067">
    <property type="entry name" value="HP_PGM_like"/>
    <property type="match status" value="1"/>
</dbReference>
<proteinExistence type="predicted"/>
<evidence type="ECO:0000313" key="1">
    <source>
        <dbReference type="EMBL" id="PJA49569.1"/>
    </source>
</evidence>
<dbReference type="AlphaFoldDB" id="A0A2M7XLJ1"/>
<comment type="caution">
    <text evidence="1">The sequence shown here is derived from an EMBL/GenBank/DDBJ whole genome shotgun (WGS) entry which is preliminary data.</text>
</comment>
<dbReference type="Proteomes" id="UP000230062">
    <property type="component" value="Unassembled WGS sequence"/>
</dbReference>
<dbReference type="InterPro" id="IPR013078">
    <property type="entry name" value="His_Pase_superF_clade-1"/>
</dbReference>
<dbReference type="SUPFAM" id="SSF53254">
    <property type="entry name" value="Phosphoglycerate mutase-like"/>
    <property type="match status" value="1"/>
</dbReference>
<organism evidence="1 2">
    <name type="scientific">Candidatus Shapirobacteria bacterium CG_4_9_14_3_um_filter_39_13</name>
    <dbReference type="NCBI Taxonomy" id="1974479"/>
    <lineage>
        <taxon>Bacteria</taxon>
        <taxon>Candidatus Shapironibacteriota</taxon>
    </lineage>
</organism>
<dbReference type="Gene3D" id="3.40.50.1240">
    <property type="entry name" value="Phosphoglycerate mutase-like"/>
    <property type="match status" value="1"/>
</dbReference>
<dbReference type="Pfam" id="PF00300">
    <property type="entry name" value="His_Phos_1"/>
    <property type="match status" value="1"/>
</dbReference>
<dbReference type="InterPro" id="IPR050275">
    <property type="entry name" value="PGM_Phosphatase"/>
</dbReference>